<feature type="transmembrane region" description="Helical" evidence="7">
    <location>
        <begin position="368"/>
        <end position="393"/>
    </location>
</feature>
<evidence type="ECO:0000256" key="6">
    <source>
        <dbReference type="ARBA" id="ARBA00023136"/>
    </source>
</evidence>
<keyword evidence="4 7" id="KW-0812">Transmembrane</keyword>
<feature type="transmembrane region" description="Helical" evidence="7">
    <location>
        <begin position="102"/>
        <end position="127"/>
    </location>
</feature>
<feature type="transmembrane region" description="Helical" evidence="7">
    <location>
        <begin position="345"/>
        <end position="362"/>
    </location>
</feature>
<feature type="transmembrane region" description="Helical" evidence="7">
    <location>
        <begin position="278"/>
        <end position="304"/>
    </location>
</feature>
<dbReference type="Proteomes" id="UP000281915">
    <property type="component" value="Unassembled WGS sequence"/>
</dbReference>
<evidence type="ECO:0000259" key="8">
    <source>
        <dbReference type="Pfam" id="PF06808"/>
    </source>
</evidence>
<keyword evidence="5 7" id="KW-1133">Transmembrane helix</keyword>
<proteinExistence type="predicted"/>
<evidence type="ECO:0000313" key="10">
    <source>
        <dbReference type="Proteomes" id="UP000281915"/>
    </source>
</evidence>
<evidence type="ECO:0000313" key="9">
    <source>
        <dbReference type="EMBL" id="RNB68237.1"/>
    </source>
</evidence>
<feature type="transmembrane region" description="Helical" evidence="7">
    <location>
        <begin position="175"/>
        <end position="199"/>
    </location>
</feature>
<evidence type="ECO:0000256" key="3">
    <source>
        <dbReference type="ARBA" id="ARBA00022519"/>
    </source>
</evidence>
<gene>
    <name evidence="9" type="ORF">EDM58_24820</name>
</gene>
<dbReference type="InterPro" id="IPR004681">
    <property type="entry name" value="TRAP_DctM"/>
</dbReference>
<name>A0A3M8BYP7_9BACL</name>
<accession>A0A3M8BYP7</accession>
<feature type="transmembrane region" description="Helical" evidence="7">
    <location>
        <begin position="60"/>
        <end position="82"/>
    </location>
</feature>
<feature type="transmembrane region" description="Helical" evidence="7">
    <location>
        <begin position="253"/>
        <end position="271"/>
    </location>
</feature>
<dbReference type="PANTHER" id="PTHR33362:SF5">
    <property type="entry name" value="C4-DICARBOXYLATE TRAP TRANSPORTER LARGE PERMEASE PROTEIN DCTM"/>
    <property type="match status" value="1"/>
</dbReference>
<evidence type="ECO:0000256" key="2">
    <source>
        <dbReference type="ARBA" id="ARBA00022475"/>
    </source>
</evidence>
<dbReference type="EMBL" id="RHHT01000083">
    <property type="protein sequence ID" value="RNB68237.1"/>
    <property type="molecule type" value="Genomic_DNA"/>
</dbReference>
<sequence length="440" mass="47165">MIVDWWQILLLIFFSLLALMILRVPVAFSFLAINIVAAIFLWGGEVGLRQLMGSIESSLATFALAPIPLFILMGEIMFHTGIAPRMIDTLDKWFGKVPGRLSLLAVTGGTLISTLTGSTMASTSMLGSTLVPEMERRQYKNQMSIGPILGSGTLAALIPPSALGVLLASMGQISIGAFMIAIILPGVLMAILFGLYIIIRAKLQPELAPHYDVASIPFSEKIKATVVYIFPLSLIIFLVVGLMFLGVATPTEAAAMGSIGSLLLAAYYKQLNFHTLKLALIGTLKISAMMLMIIAGSTGFSQILSFSGATSELVRMIASLDVSVTLLVIGMLLIVLVLGSFMESLSILMVCLPIFIPIANTLGIDLLWFAAMLLITIEIGTISPPFGTGLFVMKAVAPKGVKMGQVYAAAFPFICLDLLLVAIIMIFPQIATWLPTLMRT</sequence>
<feature type="transmembrane region" description="Helical" evidence="7">
    <location>
        <begin position="405"/>
        <end position="431"/>
    </location>
</feature>
<evidence type="ECO:0000256" key="5">
    <source>
        <dbReference type="ARBA" id="ARBA00022989"/>
    </source>
</evidence>
<feature type="transmembrane region" description="Helical" evidence="7">
    <location>
        <begin position="316"/>
        <end position="338"/>
    </location>
</feature>
<evidence type="ECO:0000256" key="1">
    <source>
        <dbReference type="ARBA" id="ARBA00004429"/>
    </source>
</evidence>
<dbReference type="GO" id="GO:0022857">
    <property type="term" value="F:transmembrane transporter activity"/>
    <property type="evidence" value="ECO:0007669"/>
    <property type="project" value="TreeGrafter"/>
</dbReference>
<keyword evidence="3" id="KW-0997">Cell inner membrane</keyword>
<dbReference type="PIRSF" id="PIRSF006066">
    <property type="entry name" value="HI0050"/>
    <property type="match status" value="1"/>
</dbReference>
<dbReference type="PANTHER" id="PTHR33362">
    <property type="entry name" value="SIALIC ACID TRAP TRANSPORTER PERMEASE PROTEIN SIAT-RELATED"/>
    <property type="match status" value="1"/>
</dbReference>
<keyword evidence="6 7" id="KW-0472">Membrane</keyword>
<dbReference type="GO" id="GO:0005886">
    <property type="term" value="C:plasma membrane"/>
    <property type="evidence" value="ECO:0007669"/>
    <property type="project" value="UniProtKB-SubCell"/>
</dbReference>
<feature type="transmembrane region" description="Helical" evidence="7">
    <location>
        <begin position="226"/>
        <end position="247"/>
    </location>
</feature>
<comment type="subcellular location">
    <subcellularLocation>
        <location evidence="1">Cell inner membrane</location>
        <topology evidence="1">Multi-pass membrane protein</topology>
    </subcellularLocation>
</comment>
<feature type="transmembrane region" description="Helical" evidence="7">
    <location>
        <begin position="28"/>
        <end position="48"/>
    </location>
</feature>
<evidence type="ECO:0000256" key="4">
    <source>
        <dbReference type="ARBA" id="ARBA00022692"/>
    </source>
</evidence>
<organism evidence="9 10">
    <name type="scientific">Brevibacillus panacihumi</name>
    <dbReference type="NCBI Taxonomy" id="497735"/>
    <lineage>
        <taxon>Bacteria</taxon>
        <taxon>Bacillati</taxon>
        <taxon>Bacillota</taxon>
        <taxon>Bacilli</taxon>
        <taxon>Bacillales</taxon>
        <taxon>Paenibacillaceae</taxon>
        <taxon>Brevibacillus</taxon>
    </lineage>
</organism>
<feature type="transmembrane region" description="Helical" evidence="7">
    <location>
        <begin position="148"/>
        <end position="169"/>
    </location>
</feature>
<keyword evidence="2" id="KW-1003">Cell membrane</keyword>
<dbReference type="Pfam" id="PF06808">
    <property type="entry name" value="DctM"/>
    <property type="match status" value="1"/>
</dbReference>
<dbReference type="AlphaFoldDB" id="A0A3M8BYP7"/>
<comment type="caution">
    <text evidence="9">The sequence shown here is derived from an EMBL/GenBank/DDBJ whole genome shotgun (WGS) entry which is preliminary data.</text>
</comment>
<feature type="transmembrane region" description="Helical" evidence="7">
    <location>
        <begin position="5"/>
        <end position="22"/>
    </location>
</feature>
<dbReference type="NCBIfam" id="TIGR00786">
    <property type="entry name" value="dctM"/>
    <property type="match status" value="1"/>
</dbReference>
<dbReference type="InterPro" id="IPR010656">
    <property type="entry name" value="DctM"/>
</dbReference>
<reference evidence="9 10" key="1">
    <citation type="submission" date="2018-10" db="EMBL/GenBank/DDBJ databases">
        <title>Phylogenomics of Brevibacillus.</title>
        <authorList>
            <person name="Dunlap C."/>
        </authorList>
    </citation>
    <scope>NUCLEOTIDE SEQUENCE [LARGE SCALE GENOMIC DNA]</scope>
    <source>
        <strain evidence="9 10">JCM 15085</strain>
    </source>
</reference>
<feature type="domain" description="TRAP C4-dicarboxylate transport system permease DctM subunit" evidence="8">
    <location>
        <begin position="14"/>
        <end position="430"/>
    </location>
</feature>
<evidence type="ECO:0000256" key="7">
    <source>
        <dbReference type="SAM" id="Phobius"/>
    </source>
</evidence>
<protein>
    <submittedName>
        <fullName evidence="9">TRAP transporter large permease subunit</fullName>
    </submittedName>
</protein>